<keyword evidence="3" id="KW-1185">Reference proteome</keyword>
<organism evidence="2 3">
    <name type="scientific">Actinokineospora soli</name>
    <dbReference type="NCBI Taxonomy" id="1048753"/>
    <lineage>
        <taxon>Bacteria</taxon>
        <taxon>Bacillati</taxon>
        <taxon>Actinomycetota</taxon>
        <taxon>Actinomycetes</taxon>
        <taxon>Pseudonocardiales</taxon>
        <taxon>Pseudonocardiaceae</taxon>
        <taxon>Actinokineospora</taxon>
    </lineage>
</organism>
<feature type="compositionally biased region" description="Low complexity" evidence="1">
    <location>
        <begin position="9"/>
        <end position="21"/>
    </location>
</feature>
<reference evidence="3" key="1">
    <citation type="journal article" date="2019" name="Int. J. Syst. Evol. Microbiol.">
        <title>The Global Catalogue of Microorganisms (GCM) 10K type strain sequencing project: providing services to taxonomists for standard genome sequencing and annotation.</title>
        <authorList>
            <consortium name="The Broad Institute Genomics Platform"/>
            <consortium name="The Broad Institute Genome Sequencing Center for Infectious Disease"/>
            <person name="Wu L."/>
            <person name="Ma J."/>
        </authorList>
    </citation>
    <scope>NUCLEOTIDE SEQUENCE [LARGE SCALE GENOMIC DNA]</scope>
    <source>
        <strain evidence="3">JCM 17695</strain>
    </source>
</reference>
<feature type="region of interest" description="Disordered" evidence="1">
    <location>
        <begin position="1"/>
        <end position="43"/>
    </location>
</feature>
<dbReference type="Proteomes" id="UP001596512">
    <property type="component" value="Unassembled WGS sequence"/>
</dbReference>
<protein>
    <submittedName>
        <fullName evidence="2">Uncharacterized protein</fullName>
    </submittedName>
</protein>
<gene>
    <name evidence="2" type="ORF">ACFQV2_19265</name>
</gene>
<evidence type="ECO:0000313" key="2">
    <source>
        <dbReference type="EMBL" id="MFC7615319.1"/>
    </source>
</evidence>
<evidence type="ECO:0000313" key="3">
    <source>
        <dbReference type="Proteomes" id="UP001596512"/>
    </source>
</evidence>
<proteinExistence type="predicted"/>
<name>A0ABW2TPM3_9PSEU</name>
<dbReference type="EMBL" id="JBHTEY010000004">
    <property type="protein sequence ID" value="MFC7615319.1"/>
    <property type="molecule type" value="Genomic_DNA"/>
</dbReference>
<accession>A0ABW2TPM3</accession>
<evidence type="ECO:0000256" key="1">
    <source>
        <dbReference type="SAM" id="MobiDB-lite"/>
    </source>
</evidence>
<sequence>MRTFHRSPRTSTGPSGPSRTSACLPPWSGRDTTHHARSPWRATHDGVAVARATSAAAMGDSHDPWAAIWTTR</sequence>
<comment type="caution">
    <text evidence="2">The sequence shown here is derived from an EMBL/GenBank/DDBJ whole genome shotgun (WGS) entry which is preliminary data.</text>
</comment>